<evidence type="ECO:0000256" key="3">
    <source>
        <dbReference type="ARBA" id="ARBA00023145"/>
    </source>
</evidence>
<comment type="similarity">
    <text evidence="1">Belongs to the peptidase S45 family.</text>
</comment>
<dbReference type="AlphaFoldDB" id="A0A6J5ZQ25"/>
<dbReference type="InterPro" id="IPR002692">
    <property type="entry name" value="S45"/>
</dbReference>
<name>A0A6J5ZQ25_9ZZZZ</name>
<dbReference type="InterPro" id="IPR029055">
    <property type="entry name" value="Ntn_hydrolases_N"/>
</dbReference>
<organism evidence="4">
    <name type="scientific">freshwater metagenome</name>
    <dbReference type="NCBI Taxonomy" id="449393"/>
    <lineage>
        <taxon>unclassified sequences</taxon>
        <taxon>metagenomes</taxon>
        <taxon>ecological metagenomes</taxon>
    </lineage>
</organism>
<evidence type="ECO:0000256" key="2">
    <source>
        <dbReference type="ARBA" id="ARBA00022801"/>
    </source>
</evidence>
<dbReference type="InterPro" id="IPR023343">
    <property type="entry name" value="Penicillin_amidase_dom1"/>
</dbReference>
<dbReference type="Pfam" id="PF01804">
    <property type="entry name" value="Penicil_amidase"/>
    <property type="match status" value="1"/>
</dbReference>
<dbReference type="GO" id="GO:0017000">
    <property type="term" value="P:antibiotic biosynthetic process"/>
    <property type="evidence" value="ECO:0007669"/>
    <property type="project" value="InterPro"/>
</dbReference>
<dbReference type="InterPro" id="IPR043147">
    <property type="entry name" value="Penicillin_amidase_A-knob"/>
</dbReference>
<reference evidence="4" key="1">
    <citation type="submission" date="2020-05" db="EMBL/GenBank/DDBJ databases">
        <authorList>
            <person name="Chiriac C."/>
            <person name="Salcher M."/>
            <person name="Ghai R."/>
            <person name="Kavagutti S V."/>
        </authorList>
    </citation>
    <scope>NUCLEOTIDE SEQUENCE</scope>
</reference>
<evidence type="ECO:0000313" key="4">
    <source>
        <dbReference type="EMBL" id="CAB4343159.1"/>
    </source>
</evidence>
<sequence>MKRFLVGACCAISAIAILPAAASARTDFAFKAFQVLAPGADGNLPLTPNSTDQAALYDALTPLRGDVTAADLKSKFLSEKFGPAGKIVKTESTGRKGLSIVRTADGIPHITGKTRCDVTFGMGYVAAKDRGLLLGLGLGPAFAATLDIPGINAFGLVTSGRKFTPSAATRKFVADQAKLMTKYGKDGKEVLADLKCWADGVNAFNMRERAAADRMPHVGLTEAIAAYAFIGSIFGNGGGGGVNSSMFLNQLQTKFGVADGTKIYRELSQTNEAEATTSIPNAFPYNLVPKGATPGSPLVDADSAGASAVATLEATASSHRLASNALLAAPKKSASANSLAVMGPQLGYFYPEIVQQVDIHGGGLDAAGAAPPTMPYVLLGRGKDFAWSLTSASNDNTDVFLEQLCEPGGETPTRTSTHYTYKGKCVAMKRFDAGLLGAGGSEPARQLVFNESVHGPIGGTVTVGGKPYAIATMRATRGREPVSALFFKHMNENKVTSPTSFFKVANELETTFNIHYSERKHIAFFSSGRLPVRAKGTDPSLATLGTGAYDWKGFLTEKQHPHQADPPSGYILNWNNKPAPMWGAADGTYGWGSAQRVEMFTGFPSKSKLENVAGVMNGAATRDLRASINWPVIKRVLAKTDAPSTLARHAADQIDTWVAAGSDRLDKTGNGEITAPGAAVMDKAFPGIARAVMEGKLGTDMTDALKRQMGYSNNPSAGGSSFGSGWYSYIDKDLRQILGDNVKAPWTHQYCGDGTVNSCSQALWTAVKNAADGLAADTGSVDPATWHASATGERIRFAPGLLTGTTMRWTNRPTFQQAIEFNGHR</sequence>
<dbReference type="Gene3D" id="3.60.20.10">
    <property type="entry name" value="Glutamine Phosphoribosylpyrophosphate, subunit 1, domain 1"/>
    <property type="match status" value="1"/>
</dbReference>
<dbReference type="Gene3D" id="2.30.120.10">
    <property type="match status" value="1"/>
</dbReference>
<dbReference type="InterPro" id="IPR043146">
    <property type="entry name" value="Penicillin_amidase_N_B-knob"/>
</dbReference>
<dbReference type="EMBL" id="CAESAO010000056">
    <property type="protein sequence ID" value="CAB4343159.1"/>
    <property type="molecule type" value="Genomic_DNA"/>
</dbReference>
<gene>
    <name evidence="4" type="ORF">UFOPK3522_00800</name>
</gene>
<dbReference type="PANTHER" id="PTHR34218">
    <property type="entry name" value="PEPTIDASE S45 PENICILLIN AMIDASE"/>
    <property type="match status" value="1"/>
</dbReference>
<dbReference type="PANTHER" id="PTHR34218:SF4">
    <property type="entry name" value="ACYL-HOMOSERINE LACTONE ACYLASE QUIP"/>
    <property type="match status" value="1"/>
</dbReference>
<dbReference type="Gene3D" id="1.10.1400.10">
    <property type="match status" value="1"/>
</dbReference>
<dbReference type="Gene3D" id="1.10.439.10">
    <property type="entry name" value="Penicillin Amidohydrolase, domain 1"/>
    <property type="match status" value="1"/>
</dbReference>
<accession>A0A6J5ZQ25</accession>
<keyword evidence="3" id="KW-0865">Zymogen</keyword>
<dbReference type="GO" id="GO:0016811">
    <property type="term" value="F:hydrolase activity, acting on carbon-nitrogen (but not peptide) bonds, in linear amides"/>
    <property type="evidence" value="ECO:0007669"/>
    <property type="project" value="InterPro"/>
</dbReference>
<dbReference type="SUPFAM" id="SSF56235">
    <property type="entry name" value="N-terminal nucleophile aminohydrolases (Ntn hydrolases)"/>
    <property type="match status" value="1"/>
</dbReference>
<keyword evidence="2" id="KW-0378">Hydrolase</keyword>
<protein>
    <submittedName>
        <fullName evidence="4">Unannotated protein</fullName>
    </submittedName>
</protein>
<evidence type="ECO:0000256" key="1">
    <source>
        <dbReference type="ARBA" id="ARBA00006586"/>
    </source>
</evidence>
<proteinExistence type="inferred from homology"/>